<feature type="non-terminal residue" evidence="11">
    <location>
        <position position="221"/>
    </location>
</feature>
<dbReference type="PANTHER" id="PTHR33451">
    <property type="entry name" value="MALATE-2H(+)/NA(+)-LACTATE ANTIPORTER"/>
    <property type="match status" value="1"/>
</dbReference>
<evidence type="ECO:0000256" key="3">
    <source>
        <dbReference type="ARBA" id="ARBA00022449"/>
    </source>
</evidence>
<comment type="similarity">
    <text evidence="8">Belongs to the NhaC Na(+)/H(+) (TC 2.A.35) antiporter family.</text>
</comment>
<accession>A0A382UBI9</accession>
<keyword evidence="5 9" id="KW-0812">Transmembrane</keyword>
<evidence type="ECO:0000256" key="9">
    <source>
        <dbReference type="SAM" id="Phobius"/>
    </source>
</evidence>
<keyword evidence="4" id="KW-1003">Cell membrane</keyword>
<dbReference type="InterPro" id="IPR018461">
    <property type="entry name" value="Na/H_Antiport_NhaC-like_C"/>
</dbReference>
<evidence type="ECO:0000256" key="2">
    <source>
        <dbReference type="ARBA" id="ARBA00022448"/>
    </source>
</evidence>
<protein>
    <recommendedName>
        <fullName evidence="10">Na+/H+ antiporter NhaC-like C-terminal domain-containing protein</fullName>
    </recommendedName>
</protein>
<gene>
    <name evidence="11" type="ORF">METZ01_LOCUS384510</name>
</gene>
<comment type="subcellular location">
    <subcellularLocation>
        <location evidence="1">Cell membrane</location>
        <topology evidence="1">Multi-pass membrane protein</topology>
    </subcellularLocation>
</comment>
<dbReference type="AlphaFoldDB" id="A0A382UBI9"/>
<dbReference type="Pfam" id="PF03553">
    <property type="entry name" value="Na_H_antiporter"/>
    <property type="match status" value="1"/>
</dbReference>
<proteinExistence type="inferred from homology"/>
<evidence type="ECO:0000256" key="7">
    <source>
        <dbReference type="ARBA" id="ARBA00023136"/>
    </source>
</evidence>
<evidence type="ECO:0000256" key="4">
    <source>
        <dbReference type="ARBA" id="ARBA00022475"/>
    </source>
</evidence>
<feature type="transmembrane region" description="Helical" evidence="9">
    <location>
        <begin position="199"/>
        <end position="218"/>
    </location>
</feature>
<dbReference type="GO" id="GO:0005886">
    <property type="term" value="C:plasma membrane"/>
    <property type="evidence" value="ECO:0007669"/>
    <property type="project" value="UniProtKB-SubCell"/>
</dbReference>
<feature type="transmembrane region" description="Helical" evidence="9">
    <location>
        <begin position="39"/>
        <end position="55"/>
    </location>
</feature>
<keyword evidence="3" id="KW-0050">Antiport</keyword>
<feature type="transmembrane region" description="Helical" evidence="9">
    <location>
        <begin position="103"/>
        <end position="125"/>
    </location>
</feature>
<evidence type="ECO:0000256" key="5">
    <source>
        <dbReference type="ARBA" id="ARBA00022692"/>
    </source>
</evidence>
<keyword evidence="7 9" id="KW-0472">Membrane</keyword>
<dbReference type="InterPro" id="IPR052180">
    <property type="entry name" value="NhaC_Na-H+_Antiporter"/>
</dbReference>
<evidence type="ECO:0000259" key="10">
    <source>
        <dbReference type="Pfam" id="PF03553"/>
    </source>
</evidence>
<keyword evidence="6 9" id="KW-1133">Transmembrane helix</keyword>
<feature type="transmembrane region" description="Helical" evidence="9">
    <location>
        <begin position="12"/>
        <end position="33"/>
    </location>
</feature>
<dbReference type="PANTHER" id="PTHR33451:SF3">
    <property type="entry name" value="MALATE-2H(+)_NA(+)-LACTATE ANTIPORTER"/>
    <property type="match status" value="1"/>
</dbReference>
<keyword evidence="2" id="KW-0813">Transport</keyword>
<organism evidence="11">
    <name type="scientific">marine metagenome</name>
    <dbReference type="NCBI Taxonomy" id="408172"/>
    <lineage>
        <taxon>unclassified sequences</taxon>
        <taxon>metagenomes</taxon>
        <taxon>ecological metagenomes</taxon>
    </lineage>
</organism>
<name>A0A382UBI9_9ZZZZ</name>
<sequence length="221" mass="22223">MTDTRLHFRLGTAGALAPLALFLTGVAWLGLSGAPDERGFWPVLLAAIALGTVLARDSRAYSEAVVRGMSRPIVMLMVFAWMLAGVLGSLVNAGGFVQSLVALASSAGVSGGGFVAVAFLICAMVSTATGTSLGTVILASPLLYPAAASLQADPAMLIGAILAGATFGDNISPVSDTTIASASTQQADIGGVVRSRMKYAIPAGVVALVLYVLLGSAAPNE</sequence>
<evidence type="ECO:0000313" key="11">
    <source>
        <dbReference type="EMBL" id="SVD31656.1"/>
    </source>
</evidence>
<evidence type="ECO:0000256" key="1">
    <source>
        <dbReference type="ARBA" id="ARBA00004651"/>
    </source>
</evidence>
<evidence type="ECO:0000256" key="8">
    <source>
        <dbReference type="ARBA" id="ARBA00038435"/>
    </source>
</evidence>
<reference evidence="11" key="1">
    <citation type="submission" date="2018-05" db="EMBL/GenBank/DDBJ databases">
        <authorList>
            <person name="Lanie J.A."/>
            <person name="Ng W.-L."/>
            <person name="Kazmierczak K.M."/>
            <person name="Andrzejewski T.M."/>
            <person name="Davidsen T.M."/>
            <person name="Wayne K.J."/>
            <person name="Tettelin H."/>
            <person name="Glass J.I."/>
            <person name="Rusch D."/>
            <person name="Podicherti R."/>
            <person name="Tsui H.-C.T."/>
            <person name="Winkler M.E."/>
        </authorList>
    </citation>
    <scope>NUCLEOTIDE SEQUENCE</scope>
</reference>
<evidence type="ECO:0000256" key="6">
    <source>
        <dbReference type="ARBA" id="ARBA00022989"/>
    </source>
</evidence>
<feature type="domain" description="Na+/H+ antiporter NhaC-like C-terminal" evidence="10">
    <location>
        <begin position="57"/>
        <end position="215"/>
    </location>
</feature>
<feature type="transmembrane region" description="Helical" evidence="9">
    <location>
        <begin position="76"/>
        <end position="97"/>
    </location>
</feature>
<dbReference type="EMBL" id="UINC01142989">
    <property type="protein sequence ID" value="SVD31656.1"/>
    <property type="molecule type" value="Genomic_DNA"/>
</dbReference>
<dbReference type="GO" id="GO:0015297">
    <property type="term" value="F:antiporter activity"/>
    <property type="evidence" value="ECO:0007669"/>
    <property type="project" value="UniProtKB-KW"/>
</dbReference>